<dbReference type="Proteomes" id="UP000188268">
    <property type="component" value="Unassembled WGS sequence"/>
</dbReference>
<accession>A0A1R3KW61</accession>
<name>A0A1R3KW61_COCAP</name>
<evidence type="ECO:0000313" key="2">
    <source>
        <dbReference type="Proteomes" id="UP000188268"/>
    </source>
</evidence>
<dbReference type="EMBL" id="AWWV01001363">
    <property type="protein sequence ID" value="OMP11354.1"/>
    <property type="molecule type" value="Genomic_DNA"/>
</dbReference>
<sequence length="30" mass="3462">MAMEIRYMLIGYPTNHRGWGALCGLRAPWP</sequence>
<proteinExistence type="predicted"/>
<organism evidence="1 2">
    <name type="scientific">Corchorus capsularis</name>
    <name type="common">Jute</name>
    <dbReference type="NCBI Taxonomy" id="210143"/>
    <lineage>
        <taxon>Eukaryota</taxon>
        <taxon>Viridiplantae</taxon>
        <taxon>Streptophyta</taxon>
        <taxon>Embryophyta</taxon>
        <taxon>Tracheophyta</taxon>
        <taxon>Spermatophyta</taxon>
        <taxon>Magnoliopsida</taxon>
        <taxon>eudicotyledons</taxon>
        <taxon>Gunneridae</taxon>
        <taxon>Pentapetalae</taxon>
        <taxon>rosids</taxon>
        <taxon>malvids</taxon>
        <taxon>Malvales</taxon>
        <taxon>Malvaceae</taxon>
        <taxon>Grewioideae</taxon>
        <taxon>Apeibeae</taxon>
        <taxon>Corchorus</taxon>
    </lineage>
</organism>
<gene>
    <name evidence="1" type="ORF">CCACVL1_00565</name>
</gene>
<dbReference type="Gramene" id="OMP11354">
    <property type="protein sequence ID" value="OMP11354"/>
    <property type="gene ID" value="CCACVL1_00565"/>
</dbReference>
<keyword evidence="2" id="KW-1185">Reference proteome</keyword>
<protein>
    <submittedName>
        <fullName evidence="1">Uncharacterized protein</fullName>
    </submittedName>
</protein>
<dbReference type="AlphaFoldDB" id="A0A1R3KW61"/>
<evidence type="ECO:0000313" key="1">
    <source>
        <dbReference type="EMBL" id="OMP11354.1"/>
    </source>
</evidence>
<comment type="caution">
    <text evidence="1">The sequence shown here is derived from an EMBL/GenBank/DDBJ whole genome shotgun (WGS) entry which is preliminary data.</text>
</comment>
<reference evidence="1 2" key="1">
    <citation type="submission" date="2013-09" db="EMBL/GenBank/DDBJ databases">
        <title>Corchorus capsularis genome sequencing.</title>
        <authorList>
            <person name="Alam M."/>
            <person name="Haque M.S."/>
            <person name="Islam M.S."/>
            <person name="Emdad E.M."/>
            <person name="Islam M.M."/>
            <person name="Ahmed B."/>
            <person name="Halim A."/>
            <person name="Hossen Q.M.M."/>
            <person name="Hossain M.Z."/>
            <person name="Ahmed R."/>
            <person name="Khan M.M."/>
            <person name="Islam R."/>
            <person name="Rashid M.M."/>
            <person name="Khan S.A."/>
            <person name="Rahman M.S."/>
            <person name="Alam M."/>
        </authorList>
    </citation>
    <scope>NUCLEOTIDE SEQUENCE [LARGE SCALE GENOMIC DNA]</scope>
    <source>
        <strain evidence="2">cv. CVL-1</strain>
        <tissue evidence="1">Whole seedling</tissue>
    </source>
</reference>